<dbReference type="EMBL" id="JAVCAP010000012">
    <property type="protein sequence ID" value="MDP8567389.1"/>
    <property type="molecule type" value="Genomic_DNA"/>
</dbReference>
<dbReference type="InterPro" id="IPR051446">
    <property type="entry name" value="HTH_trans_reg/aminotransferase"/>
</dbReference>
<evidence type="ECO:0000313" key="7">
    <source>
        <dbReference type="Proteomes" id="UP001225906"/>
    </source>
</evidence>
<accession>A0ABT9JSC5</accession>
<dbReference type="PANTHER" id="PTHR46577:SF1">
    <property type="entry name" value="HTH-TYPE TRANSCRIPTIONAL REGULATORY PROTEIN GABR"/>
    <property type="match status" value="1"/>
</dbReference>
<name>A0ABT9JSC5_9PROT</name>
<dbReference type="InterPro" id="IPR000524">
    <property type="entry name" value="Tscrpt_reg_HTH_GntR"/>
</dbReference>
<keyword evidence="7" id="KW-1185">Reference proteome</keyword>
<gene>
    <name evidence="6" type="ORF">Q9291_05970</name>
</gene>
<feature type="domain" description="HTH gntR-type" evidence="5">
    <location>
        <begin position="1"/>
        <end position="69"/>
    </location>
</feature>
<dbReference type="Proteomes" id="UP001225906">
    <property type="component" value="Unassembled WGS sequence"/>
</dbReference>
<dbReference type="PANTHER" id="PTHR46577">
    <property type="entry name" value="HTH-TYPE TRANSCRIPTIONAL REGULATORY PROTEIN GABR"/>
    <property type="match status" value="1"/>
</dbReference>
<dbReference type="SUPFAM" id="SSF46785">
    <property type="entry name" value="Winged helix' DNA-binding domain"/>
    <property type="match status" value="1"/>
</dbReference>
<keyword evidence="4" id="KW-0804">Transcription</keyword>
<evidence type="ECO:0000256" key="2">
    <source>
        <dbReference type="ARBA" id="ARBA00023015"/>
    </source>
</evidence>
<evidence type="ECO:0000256" key="3">
    <source>
        <dbReference type="ARBA" id="ARBA00023125"/>
    </source>
</evidence>
<dbReference type="SMART" id="SM00345">
    <property type="entry name" value="HTH_GNTR"/>
    <property type="match status" value="1"/>
</dbReference>
<sequence>MKKYAIIAEEIASAIQQGLLRRGEKLPSIRQIQSSKGVNASTVFQAYYLLEARGLIAAKPRSGYYVTGASALRPLQPADIQYDSVPIQTDISQLVFTLLAHIKDSAHTPFDSAFPNPHLFSPIKTG</sequence>
<dbReference type="InterPro" id="IPR036388">
    <property type="entry name" value="WH-like_DNA-bd_sf"/>
</dbReference>
<dbReference type="RefSeq" id="WP_306389112.1">
    <property type="nucleotide sequence ID" value="NZ_JAVCAP010000012.1"/>
</dbReference>
<dbReference type="InterPro" id="IPR036390">
    <property type="entry name" value="WH_DNA-bd_sf"/>
</dbReference>
<protein>
    <submittedName>
        <fullName evidence="6">Winged helix-turn-helix domain-containing protein</fullName>
    </submittedName>
</protein>
<keyword evidence="3" id="KW-0238">DNA-binding</keyword>
<dbReference type="Gene3D" id="1.10.10.10">
    <property type="entry name" value="Winged helix-like DNA-binding domain superfamily/Winged helix DNA-binding domain"/>
    <property type="match status" value="1"/>
</dbReference>
<evidence type="ECO:0000259" key="5">
    <source>
        <dbReference type="PROSITE" id="PS50949"/>
    </source>
</evidence>
<keyword evidence="2" id="KW-0805">Transcription regulation</keyword>
<keyword evidence="1" id="KW-0663">Pyridoxal phosphate</keyword>
<proteinExistence type="predicted"/>
<comment type="caution">
    <text evidence="6">The sequence shown here is derived from an EMBL/GenBank/DDBJ whole genome shotgun (WGS) entry which is preliminary data.</text>
</comment>
<organism evidence="6 7">
    <name type="scientific">Methylophilus aquaticus</name>
    <dbReference type="NCBI Taxonomy" id="1971610"/>
    <lineage>
        <taxon>Bacteria</taxon>
        <taxon>Pseudomonadati</taxon>
        <taxon>Pseudomonadota</taxon>
        <taxon>Betaproteobacteria</taxon>
        <taxon>Nitrosomonadales</taxon>
        <taxon>Methylophilaceae</taxon>
        <taxon>Methylophilus</taxon>
    </lineage>
</organism>
<dbReference type="Pfam" id="PF00392">
    <property type="entry name" value="GntR"/>
    <property type="match status" value="1"/>
</dbReference>
<dbReference type="PROSITE" id="PS50949">
    <property type="entry name" value="HTH_GNTR"/>
    <property type="match status" value="1"/>
</dbReference>
<evidence type="ECO:0000256" key="1">
    <source>
        <dbReference type="ARBA" id="ARBA00022898"/>
    </source>
</evidence>
<reference evidence="7" key="1">
    <citation type="journal article" date="2019" name="Int. J. Syst. Evol. Microbiol.">
        <title>The Global Catalogue of Microorganisms (GCM) 10K type strain sequencing project: providing services to taxonomists for standard genome sequencing and annotation.</title>
        <authorList>
            <consortium name="The Broad Institute Genomics Platform"/>
            <consortium name="The Broad Institute Genome Sequencing Center for Infectious Disease"/>
            <person name="Wu L."/>
            <person name="Ma J."/>
        </authorList>
    </citation>
    <scope>NUCLEOTIDE SEQUENCE [LARGE SCALE GENOMIC DNA]</scope>
    <source>
        <strain evidence="7">VKM B-3159</strain>
    </source>
</reference>
<evidence type="ECO:0000313" key="6">
    <source>
        <dbReference type="EMBL" id="MDP8567389.1"/>
    </source>
</evidence>
<evidence type="ECO:0000256" key="4">
    <source>
        <dbReference type="ARBA" id="ARBA00023163"/>
    </source>
</evidence>
<dbReference type="CDD" id="cd07377">
    <property type="entry name" value="WHTH_GntR"/>
    <property type="match status" value="1"/>
</dbReference>